<gene>
    <name evidence="1" type="ORF">L3X38_003402</name>
</gene>
<dbReference type="Proteomes" id="UP001054821">
    <property type="component" value="Chromosome 1"/>
</dbReference>
<name>A0AAD4ZLZ9_PRUDU</name>
<accession>A0AAD4ZLZ9</accession>
<evidence type="ECO:0000313" key="2">
    <source>
        <dbReference type="Proteomes" id="UP001054821"/>
    </source>
</evidence>
<comment type="caution">
    <text evidence="1">The sequence shown here is derived from an EMBL/GenBank/DDBJ whole genome shotgun (WGS) entry which is preliminary data.</text>
</comment>
<reference evidence="1 2" key="1">
    <citation type="journal article" date="2022" name="G3 (Bethesda)">
        <title>Whole-genome sequence and methylome profiling of the almond [Prunus dulcis (Mill.) D.A. Webb] cultivar 'Nonpareil'.</title>
        <authorList>
            <person name="D'Amico-Willman K.M."/>
            <person name="Ouma W.Z."/>
            <person name="Meulia T."/>
            <person name="Sideli G.M."/>
            <person name="Gradziel T.M."/>
            <person name="Fresnedo-Ramirez J."/>
        </authorList>
    </citation>
    <scope>NUCLEOTIDE SEQUENCE [LARGE SCALE GENOMIC DNA]</scope>
    <source>
        <strain evidence="1">Clone GOH B32 T37-40</strain>
    </source>
</reference>
<keyword evidence="2" id="KW-1185">Reference proteome</keyword>
<evidence type="ECO:0000313" key="1">
    <source>
        <dbReference type="EMBL" id="KAI5350511.1"/>
    </source>
</evidence>
<dbReference type="AlphaFoldDB" id="A0AAD4ZLZ9"/>
<proteinExistence type="predicted"/>
<organism evidence="1 2">
    <name type="scientific">Prunus dulcis</name>
    <name type="common">Almond</name>
    <name type="synonym">Amygdalus dulcis</name>
    <dbReference type="NCBI Taxonomy" id="3755"/>
    <lineage>
        <taxon>Eukaryota</taxon>
        <taxon>Viridiplantae</taxon>
        <taxon>Streptophyta</taxon>
        <taxon>Embryophyta</taxon>
        <taxon>Tracheophyta</taxon>
        <taxon>Spermatophyta</taxon>
        <taxon>Magnoliopsida</taxon>
        <taxon>eudicotyledons</taxon>
        <taxon>Gunneridae</taxon>
        <taxon>Pentapetalae</taxon>
        <taxon>rosids</taxon>
        <taxon>fabids</taxon>
        <taxon>Rosales</taxon>
        <taxon>Rosaceae</taxon>
        <taxon>Amygdaloideae</taxon>
        <taxon>Amygdaleae</taxon>
        <taxon>Prunus</taxon>
    </lineage>
</organism>
<dbReference type="EMBL" id="JAJFAZ020000001">
    <property type="protein sequence ID" value="KAI5350511.1"/>
    <property type="molecule type" value="Genomic_DNA"/>
</dbReference>
<sequence>MEEQLRFQKGHIQSDIGSLGMRVITAQLPTVATATTRRHLGRHRFHWNHHTSFFPFRPTATSIRCRGRRKQPRNEAVLTDFHPTFGLSFSLISPPNLTRYSDHAYAAGGTLSGSGSVGLLVEFLGKCSIYRGDFAKIFGRKSRFLVSGPRIGEMSHHPSDGEEHERQSEVLGRFQEDVNSFVQQHHFVVVFEDKSSHG</sequence>
<protein>
    <submittedName>
        <fullName evidence="1">Uncharacterized protein</fullName>
    </submittedName>
</protein>